<sequence>MEQPQPAPILHKSHSTFLHLFTSAKKALAIAGTLGPRAEELETSTTESLDKCAALEASYTYLCNGIRMQISLAEKLLSATIQSQENSRKEFEARLKSLKETKIDPGLEPENGVQTLYEFVDEMGIEKLRTTLRESVDGIQDARDILSKSISSAQADFSSTQKQCLDLPPLPSLKSPTITESIFGTLKNRVALLPQQLHRRCQERHVHHMASIINSLTNHFDNCSQALKEENMERSRGALEVLEKDARQVDAALDEMHHRIEDMVRNNELARKYYDEIEMISRKANDAVTLLEQFGSQVLSRHLAQLDQFQAILNEQNSQIEKAQEEMSRLADYYRDFTSAYDALILEIERRQNMKAKMEKVVKDALATLEAMHDDELHMREQFREERGDFLPSNIWPGISDPPTQYEIVAHEEGNELIQLSQTTIDGARHRLYQRERQRSRQI</sequence>
<comment type="caution">
    <text evidence="9">The sequence shown here is derived from an EMBL/GenBank/DDBJ whole genome shotgun (WGS) entry which is preliminary data.</text>
</comment>
<accession>A0A1U7LUG4</accession>
<dbReference type="GO" id="GO:1990316">
    <property type="term" value="C:Atg1/ULK1 kinase complex"/>
    <property type="evidence" value="ECO:0007669"/>
    <property type="project" value="TreeGrafter"/>
</dbReference>
<dbReference type="STRING" id="1198029.A0A1U7LUG4"/>
<dbReference type="Proteomes" id="UP000186594">
    <property type="component" value="Unassembled WGS sequence"/>
</dbReference>
<dbReference type="GO" id="GO:0000045">
    <property type="term" value="P:autophagosome assembly"/>
    <property type="evidence" value="ECO:0007669"/>
    <property type="project" value="TreeGrafter"/>
</dbReference>
<dbReference type="GO" id="GO:0060090">
    <property type="term" value="F:molecular adaptor activity"/>
    <property type="evidence" value="ECO:0007669"/>
    <property type="project" value="TreeGrafter"/>
</dbReference>
<evidence type="ECO:0000256" key="6">
    <source>
        <dbReference type="RuleBase" id="RU368080"/>
    </source>
</evidence>
<evidence type="ECO:0000256" key="2">
    <source>
        <dbReference type="ARBA" id="ARBA00013806"/>
    </source>
</evidence>
<keyword evidence="7" id="KW-0175">Coiled coil</keyword>
<comment type="subcellular location">
    <subcellularLocation>
        <location evidence="6">Cytoplasm</location>
    </subcellularLocation>
    <subcellularLocation>
        <location evidence="6">Preautophagosomal structure membrane</location>
        <topology evidence="6">Peripheral membrane protein</topology>
    </subcellularLocation>
</comment>
<dbReference type="PANTHER" id="PTHR28005:SF1">
    <property type="entry name" value="AUTOPHAGY-RELATED PROTEIN 17"/>
    <property type="match status" value="1"/>
</dbReference>
<evidence type="ECO:0000256" key="1">
    <source>
        <dbReference type="ARBA" id="ARBA00006259"/>
    </source>
</evidence>
<keyword evidence="10" id="KW-1185">Reference proteome</keyword>
<comment type="function">
    <text evidence="6">Autophagy-specific protein that functions in response to autophagy-inducing signals as a scaffold to recruit other ATG proteins to organize preautophagosomal structure (PAS) formation. Modulates the timing and magnitude of the autophagy response, such as the size of the sequestering vesicles. Plays particularly a role in pexophagy and nucleophagy.</text>
</comment>
<dbReference type="InterPro" id="IPR007240">
    <property type="entry name" value="Atg17"/>
</dbReference>
<dbReference type="Pfam" id="PF04108">
    <property type="entry name" value="ATG17_like"/>
    <property type="match status" value="1"/>
</dbReference>
<organism evidence="9 10">
    <name type="scientific">Neolecta irregularis (strain DAH-3)</name>
    <dbReference type="NCBI Taxonomy" id="1198029"/>
    <lineage>
        <taxon>Eukaryota</taxon>
        <taxon>Fungi</taxon>
        <taxon>Dikarya</taxon>
        <taxon>Ascomycota</taxon>
        <taxon>Taphrinomycotina</taxon>
        <taxon>Neolectales</taxon>
        <taxon>Neolectaceae</taxon>
        <taxon>Neolecta</taxon>
    </lineage>
</organism>
<keyword evidence="4 6" id="KW-0072">Autophagy</keyword>
<proteinExistence type="inferred from homology"/>
<dbReference type="GO" id="GO:0034727">
    <property type="term" value="P:piecemeal microautophagy of the nucleus"/>
    <property type="evidence" value="ECO:0007669"/>
    <property type="project" value="TreeGrafter"/>
</dbReference>
<evidence type="ECO:0000256" key="3">
    <source>
        <dbReference type="ARBA" id="ARBA00022490"/>
    </source>
</evidence>
<keyword evidence="3 6" id="KW-0963">Cytoplasm</keyword>
<evidence type="ECO:0000313" key="10">
    <source>
        <dbReference type="Proteomes" id="UP000186594"/>
    </source>
</evidence>
<gene>
    <name evidence="9" type="ORF">NEOLI_000393</name>
</gene>
<dbReference type="PANTHER" id="PTHR28005">
    <property type="entry name" value="AUTOPHAGY-RELATED PROTEIN 17"/>
    <property type="match status" value="1"/>
</dbReference>
<comment type="similarity">
    <text evidence="1 6">Belongs to the ATG17 family.</text>
</comment>
<reference evidence="9 10" key="1">
    <citation type="submission" date="2016-04" db="EMBL/GenBank/DDBJ databases">
        <title>Evolutionary innovation and constraint leading to complex multicellularity in the Ascomycota.</title>
        <authorList>
            <person name="Cisse O."/>
            <person name="Nguyen A."/>
            <person name="Hewitt D.A."/>
            <person name="Jedd G."/>
            <person name="Stajich J.E."/>
        </authorList>
    </citation>
    <scope>NUCLEOTIDE SEQUENCE [LARGE SCALE GENOMIC DNA]</scope>
    <source>
        <strain evidence="9 10">DAH-3</strain>
    </source>
</reference>
<feature type="domain" description="Autophagy protein ATG17-like" evidence="8">
    <location>
        <begin position="37"/>
        <end position="391"/>
    </location>
</feature>
<evidence type="ECO:0000256" key="7">
    <source>
        <dbReference type="SAM" id="Coils"/>
    </source>
</evidence>
<dbReference type="OMA" id="THVWRAN"/>
<dbReference type="GO" id="GO:0000422">
    <property type="term" value="P:autophagy of mitochondrion"/>
    <property type="evidence" value="ECO:0007669"/>
    <property type="project" value="TreeGrafter"/>
</dbReference>
<protein>
    <recommendedName>
        <fullName evidence="2 6">Autophagy-related protein 17</fullName>
    </recommendedName>
</protein>
<dbReference type="InterPro" id="IPR045326">
    <property type="entry name" value="ATG17-like_dom"/>
</dbReference>
<dbReference type="GO" id="GO:0034045">
    <property type="term" value="C:phagophore assembly site membrane"/>
    <property type="evidence" value="ECO:0007669"/>
    <property type="project" value="UniProtKB-SubCell"/>
</dbReference>
<name>A0A1U7LUG4_NEOID</name>
<dbReference type="GO" id="GO:0030295">
    <property type="term" value="F:protein kinase activator activity"/>
    <property type="evidence" value="ECO:0007669"/>
    <property type="project" value="TreeGrafter"/>
</dbReference>
<keyword evidence="5" id="KW-0472">Membrane</keyword>
<evidence type="ECO:0000256" key="5">
    <source>
        <dbReference type="ARBA" id="ARBA00023136"/>
    </source>
</evidence>
<dbReference type="AlphaFoldDB" id="A0A1U7LUG4"/>
<evidence type="ECO:0000259" key="8">
    <source>
        <dbReference type="Pfam" id="PF04108"/>
    </source>
</evidence>
<dbReference type="OrthoDB" id="1937984at2759"/>
<feature type="coiled-coil region" evidence="7">
    <location>
        <begin position="306"/>
        <end position="333"/>
    </location>
</feature>
<dbReference type="EMBL" id="LXFE01000206">
    <property type="protein sequence ID" value="OLL26316.1"/>
    <property type="molecule type" value="Genomic_DNA"/>
</dbReference>
<evidence type="ECO:0000313" key="9">
    <source>
        <dbReference type="EMBL" id="OLL26316.1"/>
    </source>
</evidence>
<evidence type="ECO:0000256" key="4">
    <source>
        <dbReference type="ARBA" id="ARBA00023006"/>
    </source>
</evidence>